<organism evidence="1 2">
    <name type="scientific">Poseidonocella pacifica</name>
    <dbReference type="NCBI Taxonomy" id="871651"/>
    <lineage>
        <taxon>Bacteria</taxon>
        <taxon>Pseudomonadati</taxon>
        <taxon>Pseudomonadota</taxon>
        <taxon>Alphaproteobacteria</taxon>
        <taxon>Rhodobacterales</taxon>
        <taxon>Roseobacteraceae</taxon>
        <taxon>Poseidonocella</taxon>
    </lineage>
</organism>
<accession>A0A1I0WJZ9</accession>
<name>A0A1I0WJZ9_9RHOB</name>
<gene>
    <name evidence="1" type="ORF">SAMN05421688_1501</name>
</gene>
<dbReference type="OrthoDB" id="8232607at2"/>
<reference evidence="1 2" key="1">
    <citation type="submission" date="2016-10" db="EMBL/GenBank/DDBJ databases">
        <authorList>
            <person name="de Groot N.N."/>
        </authorList>
    </citation>
    <scope>NUCLEOTIDE SEQUENCE [LARGE SCALE GENOMIC DNA]</scope>
    <source>
        <strain evidence="1 2">DSM 29316</strain>
    </source>
</reference>
<protein>
    <submittedName>
        <fullName evidence="1">Uncharacterized protein</fullName>
    </submittedName>
</protein>
<evidence type="ECO:0000313" key="1">
    <source>
        <dbReference type="EMBL" id="SFA88884.1"/>
    </source>
</evidence>
<proteinExistence type="predicted"/>
<keyword evidence="2" id="KW-1185">Reference proteome</keyword>
<evidence type="ECO:0000313" key="2">
    <source>
        <dbReference type="Proteomes" id="UP000198796"/>
    </source>
</evidence>
<dbReference type="RefSeq" id="WP_092062530.1">
    <property type="nucleotide sequence ID" value="NZ_FOJU01000002.1"/>
</dbReference>
<dbReference type="AlphaFoldDB" id="A0A1I0WJZ9"/>
<sequence>MPLTIQIVPCNFVGDFKVGDNLVYNAGVLTDLAQNNEDGRFNKLISLQAGSILEASMAEIIFRAQNFNREGVPNILEADRQEIAGKKIDKFNNTIDVFRKYSIIDGIGGGIYEDLHVIRKFRNKIHVQDDISIAGVSRDEVIAFDNGRMEWIANKSYETIFFLSQNYSRPRGIANFVGDLRLPRFD</sequence>
<dbReference type="Proteomes" id="UP000198796">
    <property type="component" value="Unassembled WGS sequence"/>
</dbReference>
<dbReference type="EMBL" id="FOJU01000002">
    <property type="protein sequence ID" value="SFA88884.1"/>
    <property type="molecule type" value="Genomic_DNA"/>
</dbReference>